<dbReference type="Gene3D" id="1.20.5.110">
    <property type="match status" value="1"/>
</dbReference>
<dbReference type="EMBL" id="BAABHA010000001">
    <property type="protein sequence ID" value="GAA4371861.1"/>
    <property type="molecule type" value="Genomic_DNA"/>
</dbReference>
<reference evidence="16" key="1">
    <citation type="journal article" date="2019" name="Int. J. Syst. Evol. Microbiol.">
        <title>The Global Catalogue of Microorganisms (GCM) 10K type strain sequencing project: providing services to taxonomists for standard genome sequencing and annotation.</title>
        <authorList>
            <consortium name="The Broad Institute Genomics Platform"/>
            <consortium name="The Broad Institute Genome Sequencing Center for Infectious Disease"/>
            <person name="Wu L."/>
            <person name="Ma J."/>
        </authorList>
    </citation>
    <scope>NUCLEOTIDE SEQUENCE [LARGE SCALE GENOMIC DNA]</scope>
    <source>
        <strain evidence="16">JCM 17924</strain>
    </source>
</reference>
<keyword evidence="5" id="KW-0631">Potassium channel</keyword>
<evidence type="ECO:0000313" key="16">
    <source>
        <dbReference type="Proteomes" id="UP001500454"/>
    </source>
</evidence>
<evidence type="ECO:0000256" key="5">
    <source>
        <dbReference type="ARBA" id="ARBA00022826"/>
    </source>
</evidence>
<dbReference type="Pfam" id="PF00520">
    <property type="entry name" value="Ion_trans"/>
    <property type="match status" value="1"/>
</dbReference>
<keyword evidence="3" id="KW-0633">Potassium transport</keyword>
<dbReference type="Proteomes" id="UP001500454">
    <property type="component" value="Unassembled WGS sequence"/>
</dbReference>
<evidence type="ECO:0000256" key="8">
    <source>
        <dbReference type="ARBA" id="ARBA00022989"/>
    </source>
</evidence>
<keyword evidence="7" id="KW-0630">Potassium</keyword>
<feature type="region of interest" description="Disordered" evidence="12">
    <location>
        <begin position="1"/>
        <end position="23"/>
    </location>
</feature>
<feature type="transmembrane region" description="Helical" evidence="13">
    <location>
        <begin position="156"/>
        <end position="177"/>
    </location>
</feature>
<dbReference type="InterPro" id="IPR028325">
    <property type="entry name" value="VG_K_chnl"/>
</dbReference>
<evidence type="ECO:0000256" key="11">
    <source>
        <dbReference type="ARBA" id="ARBA00023303"/>
    </source>
</evidence>
<dbReference type="InterPro" id="IPR005821">
    <property type="entry name" value="Ion_trans_dom"/>
</dbReference>
<keyword evidence="6" id="KW-0851">Voltage-gated channel</keyword>
<feature type="transmembrane region" description="Helical" evidence="13">
    <location>
        <begin position="216"/>
        <end position="241"/>
    </location>
</feature>
<protein>
    <recommendedName>
        <fullName evidence="14">Ion transport domain-containing protein</fullName>
    </recommendedName>
</protein>
<keyword evidence="8 13" id="KW-1133">Transmembrane helix</keyword>
<evidence type="ECO:0000256" key="7">
    <source>
        <dbReference type="ARBA" id="ARBA00022958"/>
    </source>
</evidence>
<keyword evidence="9" id="KW-0406">Ion transport</keyword>
<comment type="caution">
    <text evidence="15">The sequence shown here is derived from an EMBL/GenBank/DDBJ whole genome shotgun (WGS) entry which is preliminary data.</text>
</comment>
<dbReference type="InterPro" id="IPR027359">
    <property type="entry name" value="Volt_channel_dom_sf"/>
</dbReference>
<evidence type="ECO:0000256" key="13">
    <source>
        <dbReference type="SAM" id="Phobius"/>
    </source>
</evidence>
<evidence type="ECO:0000256" key="9">
    <source>
        <dbReference type="ARBA" id="ARBA00023065"/>
    </source>
</evidence>
<sequence length="280" mass="30983">MHQGGPYGTPRHPHRIGMATSPSEKEQLQHERHELLEQLTDWLETPMLVLGFVWLLLLGIELIWGLSPALEHLSLGIWVLFILDFALKFILAPAKLPFLKSNIITLISLVVPALRLFRLARVLRAARAVRGLRLVKVVGSLNRGMKALAASFGRRGIGYVVGLTGVVLLLGAAGMYAFEKDVPNGLGTYPEALWWTAMVLTSMGSEYWPKTAEGRTLCFLLALYGFAVFGYFTATLASFFMGRDAEDQGAEIAGSAQIEALHEEVRQLRQELRNSRSANP</sequence>
<feature type="transmembrane region" description="Helical" evidence="13">
    <location>
        <begin position="73"/>
        <end position="92"/>
    </location>
</feature>
<feature type="transmembrane region" description="Helical" evidence="13">
    <location>
        <begin position="47"/>
        <end position="66"/>
    </location>
</feature>
<comment type="subcellular location">
    <subcellularLocation>
        <location evidence="1">Membrane</location>
        <topology evidence="1">Multi-pass membrane protein</topology>
    </subcellularLocation>
</comment>
<dbReference type="Gene3D" id="1.10.287.70">
    <property type="match status" value="1"/>
</dbReference>
<gene>
    <name evidence="15" type="ORF">GCM10023186_00770</name>
</gene>
<evidence type="ECO:0000256" key="3">
    <source>
        <dbReference type="ARBA" id="ARBA00022538"/>
    </source>
</evidence>
<evidence type="ECO:0000256" key="4">
    <source>
        <dbReference type="ARBA" id="ARBA00022692"/>
    </source>
</evidence>
<evidence type="ECO:0000313" key="15">
    <source>
        <dbReference type="EMBL" id="GAA4371861.1"/>
    </source>
</evidence>
<evidence type="ECO:0000256" key="1">
    <source>
        <dbReference type="ARBA" id="ARBA00004141"/>
    </source>
</evidence>
<dbReference type="Gene3D" id="1.20.120.350">
    <property type="entry name" value="Voltage-gated potassium channels. Chain C"/>
    <property type="match status" value="1"/>
</dbReference>
<evidence type="ECO:0000256" key="10">
    <source>
        <dbReference type="ARBA" id="ARBA00023136"/>
    </source>
</evidence>
<name>A0ABP8IU36_9BACT</name>
<evidence type="ECO:0000256" key="12">
    <source>
        <dbReference type="SAM" id="MobiDB-lite"/>
    </source>
</evidence>
<keyword evidence="10 13" id="KW-0472">Membrane</keyword>
<feature type="domain" description="Ion transport" evidence="14">
    <location>
        <begin position="68"/>
        <end position="235"/>
    </location>
</feature>
<evidence type="ECO:0000256" key="6">
    <source>
        <dbReference type="ARBA" id="ARBA00022882"/>
    </source>
</evidence>
<evidence type="ECO:0000256" key="2">
    <source>
        <dbReference type="ARBA" id="ARBA00022448"/>
    </source>
</evidence>
<dbReference type="PANTHER" id="PTHR11537">
    <property type="entry name" value="VOLTAGE-GATED POTASSIUM CHANNEL"/>
    <property type="match status" value="1"/>
</dbReference>
<keyword evidence="11" id="KW-0407">Ion channel</keyword>
<evidence type="ECO:0000259" key="14">
    <source>
        <dbReference type="Pfam" id="PF00520"/>
    </source>
</evidence>
<keyword evidence="16" id="KW-1185">Reference proteome</keyword>
<organism evidence="15 16">
    <name type="scientific">Hymenobacter koreensis</name>
    <dbReference type="NCBI Taxonomy" id="1084523"/>
    <lineage>
        <taxon>Bacteria</taxon>
        <taxon>Pseudomonadati</taxon>
        <taxon>Bacteroidota</taxon>
        <taxon>Cytophagia</taxon>
        <taxon>Cytophagales</taxon>
        <taxon>Hymenobacteraceae</taxon>
        <taxon>Hymenobacter</taxon>
    </lineage>
</organism>
<dbReference type="PANTHER" id="PTHR11537:SF254">
    <property type="entry name" value="POTASSIUM VOLTAGE-GATED CHANNEL PROTEIN SHAB"/>
    <property type="match status" value="1"/>
</dbReference>
<proteinExistence type="predicted"/>
<keyword evidence="4 13" id="KW-0812">Transmembrane</keyword>
<feature type="transmembrane region" description="Helical" evidence="13">
    <location>
        <begin position="98"/>
        <end position="117"/>
    </location>
</feature>
<keyword evidence="2" id="KW-0813">Transport</keyword>
<dbReference type="SUPFAM" id="SSF81324">
    <property type="entry name" value="Voltage-gated potassium channels"/>
    <property type="match status" value="1"/>
</dbReference>
<accession>A0ABP8IU36</accession>